<reference evidence="2" key="1">
    <citation type="submission" date="2014-11" db="EMBL/GenBank/DDBJ databases">
        <authorList>
            <person name="Amaro Gonzalez C."/>
        </authorList>
    </citation>
    <scope>NUCLEOTIDE SEQUENCE</scope>
</reference>
<proteinExistence type="predicted"/>
<accession>A0A0E9TUJ7</accession>
<evidence type="ECO:0000313" key="2">
    <source>
        <dbReference type="EMBL" id="JAH57152.1"/>
    </source>
</evidence>
<dbReference type="EMBL" id="GBXM01051425">
    <property type="protein sequence ID" value="JAH57152.1"/>
    <property type="molecule type" value="Transcribed_RNA"/>
</dbReference>
<organism evidence="2">
    <name type="scientific">Anguilla anguilla</name>
    <name type="common">European freshwater eel</name>
    <name type="synonym">Muraena anguilla</name>
    <dbReference type="NCBI Taxonomy" id="7936"/>
    <lineage>
        <taxon>Eukaryota</taxon>
        <taxon>Metazoa</taxon>
        <taxon>Chordata</taxon>
        <taxon>Craniata</taxon>
        <taxon>Vertebrata</taxon>
        <taxon>Euteleostomi</taxon>
        <taxon>Actinopterygii</taxon>
        <taxon>Neopterygii</taxon>
        <taxon>Teleostei</taxon>
        <taxon>Anguilliformes</taxon>
        <taxon>Anguillidae</taxon>
        <taxon>Anguilla</taxon>
    </lineage>
</organism>
<keyword evidence="1" id="KW-1133">Transmembrane helix</keyword>
<dbReference type="AlphaFoldDB" id="A0A0E9TUJ7"/>
<keyword evidence="1" id="KW-0812">Transmembrane</keyword>
<keyword evidence="1" id="KW-0472">Membrane</keyword>
<dbReference type="Gene3D" id="1.10.10.60">
    <property type="entry name" value="Homeodomain-like"/>
    <property type="match status" value="1"/>
</dbReference>
<protein>
    <submittedName>
        <fullName evidence="2">Uncharacterized protein</fullName>
    </submittedName>
</protein>
<name>A0A0E9TUJ7_ANGAN</name>
<feature type="transmembrane region" description="Helical" evidence="1">
    <location>
        <begin position="60"/>
        <end position="80"/>
    </location>
</feature>
<sequence>MKKKQKRFIKGLRQYGKNFFRIRKELLPNKETVGEARCFLSVGNAKAKTPLSPMKSIPFIFLKLICVLVSLLQCVQIVFFK</sequence>
<evidence type="ECO:0000256" key="1">
    <source>
        <dbReference type="SAM" id="Phobius"/>
    </source>
</evidence>
<reference evidence="2" key="2">
    <citation type="journal article" date="2015" name="Fish Shellfish Immunol.">
        <title>Early steps in the European eel (Anguilla anguilla)-Vibrio vulnificus interaction in the gills: Role of the RtxA13 toxin.</title>
        <authorList>
            <person name="Callol A."/>
            <person name="Pajuelo D."/>
            <person name="Ebbesson L."/>
            <person name="Teles M."/>
            <person name="MacKenzie S."/>
            <person name="Amaro C."/>
        </authorList>
    </citation>
    <scope>NUCLEOTIDE SEQUENCE</scope>
</reference>